<evidence type="ECO:0000313" key="5">
    <source>
        <dbReference type="EMBL" id="CAF3739503.1"/>
    </source>
</evidence>
<feature type="domain" description="Putative auto-transporter adhesin head GIN" evidence="1">
    <location>
        <begin position="48"/>
        <end position="207"/>
    </location>
</feature>
<comment type="caution">
    <text evidence="3">The sequence shown here is derived from an EMBL/GenBank/DDBJ whole genome shotgun (WGS) entry which is preliminary data.</text>
</comment>
<evidence type="ECO:0000313" key="2">
    <source>
        <dbReference type="EMBL" id="CAF0870077.1"/>
    </source>
</evidence>
<dbReference type="Pfam" id="PF10988">
    <property type="entry name" value="DUF2807"/>
    <property type="match status" value="1"/>
</dbReference>
<evidence type="ECO:0000259" key="1">
    <source>
        <dbReference type="Pfam" id="PF10988"/>
    </source>
</evidence>
<dbReference type="Gene3D" id="2.160.20.120">
    <property type="match status" value="1"/>
</dbReference>
<gene>
    <name evidence="3" type="ORF">GPM918_LOCUS11977</name>
    <name evidence="2" type="ORF">OVA965_LOCUS8084</name>
    <name evidence="5" type="ORF">SRO942_LOCUS11978</name>
    <name evidence="4" type="ORF">TMI583_LOCUS8080</name>
</gene>
<evidence type="ECO:0000313" key="4">
    <source>
        <dbReference type="EMBL" id="CAF3654870.1"/>
    </source>
</evidence>
<dbReference type="EMBL" id="CAJNOQ010002566">
    <property type="protein sequence ID" value="CAF0965937.1"/>
    <property type="molecule type" value="Genomic_DNA"/>
</dbReference>
<proteinExistence type="predicted"/>
<evidence type="ECO:0000313" key="6">
    <source>
        <dbReference type="Proteomes" id="UP000663829"/>
    </source>
</evidence>
<evidence type="ECO:0000313" key="3">
    <source>
        <dbReference type="EMBL" id="CAF0965937.1"/>
    </source>
</evidence>
<dbReference type="InterPro" id="IPR021255">
    <property type="entry name" value="DUF2807"/>
</dbReference>
<sequence length="463" mass="52949">MFPTLVYYCTILSYFTYFGLGSNIISFNKTTKFDQLILNNLYKSEILLTQNKQQKSSIEFTGCSNISDFDNFKIQNNHILIINYHNCSTIHVHFSSIQLINITDSSSVRCINAIKHNGTLTVNIQRKRRRRNAQLSQTNIDLSVQTSNLDIVVSSIDSFINLKLKGNVDQQVNIDYNGVNGSLHAQSLTAKRINITSYGSAYVKLLAPTHVLNIQSYDFLRTYKKLNAGFAIINVTNIDEIHLESINSRCIVNKTSNHRNIARIAKFSVVPVDCTRRLFIMDMSLMNKTYKNDIFQREISIQGRWNHGAGQMLLHGCNSPTDSQTDSPALQMQIEDDIIETVFRYQFENNLSSQRQNAHVYCLRINGIDPLPSFLYRFRSDPKVRPVSLCTISDQHTVYETQTQLSGLVFYVTRPIQMLSKDEARVMTGYWEGNLSSQINEYLVARQNDGKWMVIKNIMGPIS</sequence>
<protein>
    <recommendedName>
        <fullName evidence="1">Putative auto-transporter adhesin head GIN domain-containing protein</fullName>
    </recommendedName>
</protein>
<dbReference type="EMBL" id="CAJOBC010002566">
    <property type="protein sequence ID" value="CAF3739503.1"/>
    <property type="molecule type" value="Genomic_DNA"/>
</dbReference>
<dbReference type="Proteomes" id="UP000677228">
    <property type="component" value="Unassembled WGS sequence"/>
</dbReference>
<accession>A0A814E824</accession>
<name>A0A814E824_9BILA</name>
<dbReference type="Proteomes" id="UP000681722">
    <property type="component" value="Unassembled WGS sequence"/>
</dbReference>
<keyword evidence="6" id="KW-1185">Reference proteome</keyword>
<organism evidence="3 6">
    <name type="scientific">Didymodactylos carnosus</name>
    <dbReference type="NCBI Taxonomy" id="1234261"/>
    <lineage>
        <taxon>Eukaryota</taxon>
        <taxon>Metazoa</taxon>
        <taxon>Spiralia</taxon>
        <taxon>Gnathifera</taxon>
        <taxon>Rotifera</taxon>
        <taxon>Eurotatoria</taxon>
        <taxon>Bdelloidea</taxon>
        <taxon>Philodinida</taxon>
        <taxon>Philodinidae</taxon>
        <taxon>Didymodactylos</taxon>
    </lineage>
</organism>
<dbReference type="Proteomes" id="UP000663829">
    <property type="component" value="Unassembled WGS sequence"/>
</dbReference>
<dbReference type="Proteomes" id="UP000682733">
    <property type="component" value="Unassembled WGS sequence"/>
</dbReference>
<dbReference type="EMBL" id="CAJNOK010002665">
    <property type="protein sequence ID" value="CAF0870077.1"/>
    <property type="molecule type" value="Genomic_DNA"/>
</dbReference>
<reference evidence="3" key="1">
    <citation type="submission" date="2021-02" db="EMBL/GenBank/DDBJ databases">
        <authorList>
            <person name="Nowell W R."/>
        </authorList>
    </citation>
    <scope>NUCLEOTIDE SEQUENCE</scope>
</reference>
<dbReference type="AlphaFoldDB" id="A0A814E824"/>
<dbReference type="EMBL" id="CAJOBA010002666">
    <property type="protein sequence ID" value="CAF3654870.1"/>
    <property type="molecule type" value="Genomic_DNA"/>
</dbReference>